<dbReference type="Proteomes" id="UP000799754">
    <property type="component" value="Unassembled WGS sequence"/>
</dbReference>
<sequence length="374" mass="42087">MRKMAGNYNYDQLATVHETQDIANANKAFNNISPILPPWTSLDEKPGFVSVNSFDTFDSTNSSTSSFEKLKKLGHRIRRKPLPRYLRGSMRVHPATEIESRRVSKGGMAALMTLFAIGMIIVIPYVTYTNTAMLLLINICAIMILGMSNMYQQLVTPIKITYLKHVLSKFDDSRFGTNSPKQSWAAWAFLVLTSMPVHFLGRCLLGHNEQILPNEVLFHDVANMAAMYYGTSSNYYSQRSLNEYASFVCWSALRTGQPHFPGNTHVLEAGQDTYSADSSDFGKAWNTIQAHYDRNCTNYVKTVTDVAALEKLPCLRSELLEPFGLQRWEKGIYCTLHDEEPAECRLNVRMGTAFILAACLVLKAAYMLSVNLLA</sequence>
<protein>
    <submittedName>
        <fullName evidence="1">Uncharacterized protein</fullName>
    </submittedName>
</protein>
<organism evidence="1 2">
    <name type="scientific">Macroventuria anomochaeta</name>
    <dbReference type="NCBI Taxonomy" id="301207"/>
    <lineage>
        <taxon>Eukaryota</taxon>
        <taxon>Fungi</taxon>
        <taxon>Dikarya</taxon>
        <taxon>Ascomycota</taxon>
        <taxon>Pezizomycotina</taxon>
        <taxon>Dothideomycetes</taxon>
        <taxon>Pleosporomycetidae</taxon>
        <taxon>Pleosporales</taxon>
        <taxon>Pleosporineae</taxon>
        <taxon>Didymellaceae</taxon>
        <taxon>Macroventuria</taxon>
    </lineage>
</organism>
<proteinExistence type="predicted"/>
<evidence type="ECO:0000313" key="2">
    <source>
        <dbReference type="Proteomes" id="UP000799754"/>
    </source>
</evidence>
<comment type="caution">
    <text evidence="1">The sequence shown here is derived from an EMBL/GenBank/DDBJ whole genome shotgun (WGS) entry which is preliminary data.</text>
</comment>
<gene>
    <name evidence="1" type="ORF">BU25DRAFT_440024</name>
</gene>
<accession>A0ACB6S2N7</accession>
<evidence type="ECO:0000313" key="1">
    <source>
        <dbReference type="EMBL" id="KAF2627644.1"/>
    </source>
</evidence>
<keyword evidence="2" id="KW-1185">Reference proteome</keyword>
<name>A0ACB6S2N7_9PLEO</name>
<dbReference type="EMBL" id="MU006716">
    <property type="protein sequence ID" value="KAF2627644.1"/>
    <property type="molecule type" value="Genomic_DNA"/>
</dbReference>
<reference evidence="1" key="1">
    <citation type="journal article" date="2020" name="Stud. Mycol.">
        <title>101 Dothideomycetes genomes: a test case for predicting lifestyles and emergence of pathogens.</title>
        <authorList>
            <person name="Haridas S."/>
            <person name="Albert R."/>
            <person name="Binder M."/>
            <person name="Bloem J."/>
            <person name="Labutti K."/>
            <person name="Salamov A."/>
            <person name="Andreopoulos B."/>
            <person name="Baker S."/>
            <person name="Barry K."/>
            <person name="Bills G."/>
            <person name="Bluhm B."/>
            <person name="Cannon C."/>
            <person name="Castanera R."/>
            <person name="Culley D."/>
            <person name="Daum C."/>
            <person name="Ezra D."/>
            <person name="Gonzalez J."/>
            <person name="Henrissat B."/>
            <person name="Kuo A."/>
            <person name="Liang C."/>
            <person name="Lipzen A."/>
            <person name="Lutzoni F."/>
            <person name="Magnuson J."/>
            <person name="Mondo S."/>
            <person name="Nolan M."/>
            <person name="Ohm R."/>
            <person name="Pangilinan J."/>
            <person name="Park H.-J."/>
            <person name="Ramirez L."/>
            <person name="Alfaro M."/>
            <person name="Sun H."/>
            <person name="Tritt A."/>
            <person name="Yoshinaga Y."/>
            <person name="Zwiers L.-H."/>
            <person name="Turgeon B."/>
            <person name="Goodwin S."/>
            <person name="Spatafora J."/>
            <person name="Crous P."/>
            <person name="Grigoriev I."/>
        </authorList>
    </citation>
    <scope>NUCLEOTIDE SEQUENCE</scope>
    <source>
        <strain evidence="1">CBS 525.71</strain>
    </source>
</reference>